<reference key="1">
    <citation type="submission" date="2009-07" db="EMBL/GenBank/DDBJ databases">
        <authorList>
            <person name="Genoscope - CEA"/>
        </authorList>
    </citation>
    <scope>NUCLEOTIDE SEQUENCE</scope>
    <source>
        <strain>3As</strain>
    </source>
</reference>
<evidence type="ECO:0000256" key="4">
    <source>
        <dbReference type="ARBA" id="ARBA00023136"/>
    </source>
</evidence>
<keyword evidence="4" id="KW-0472">Membrane</keyword>
<keyword evidence="10" id="KW-1185">Reference proteome</keyword>
<dbReference type="GO" id="GO:0015871">
    <property type="term" value="P:choline transport"/>
    <property type="evidence" value="ECO:0007669"/>
    <property type="project" value="TreeGrafter"/>
</dbReference>
<keyword evidence="2" id="KW-0813">Transport</keyword>
<evidence type="ECO:0000256" key="3">
    <source>
        <dbReference type="ARBA" id="ARBA00022475"/>
    </source>
</evidence>
<gene>
    <name evidence="7" type="ordered locus">THI_0672</name>
    <name evidence="8" type="ORF">THICB1_150087</name>
</gene>
<feature type="signal peptide" evidence="5">
    <location>
        <begin position="1"/>
        <end position="37"/>
    </location>
</feature>
<dbReference type="InterPro" id="IPR007210">
    <property type="entry name" value="ABC_Gly_betaine_transp_sub-bd"/>
</dbReference>
<evidence type="ECO:0000313" key="9">
    <source>
        <dbReference type="Proteomes" id="UP000002372"/>
    </source>
</evidence>
<dbReference type="Pfam" id="PF04069">
    <property type="entry name" value="OpuAC"/>
    <property type="match status" value="1"/>
</dbReference>
<evidence type="ECO:0000256" key="5">
    <source>
        <dbReference type="SAM" id="SignalP"/>
    </source>
</evidence>
<reference evidence="7" key="3">
    <citation type="submission" date="2010-07" db="EMBL/GenBank/DDBJ databases">
        <authorList>
            <person name="Genoscope - CEA"/>
        </authorList>
    </citation>
    <scope>NUCLEOTIDE SEQUENCE</scope>
    <source>
        <strain evidence="7">3As</strain>
    </source>
</reference>
<dbReference type="PANTHER" id="PTHR47737:SF1">
    <property type="entry name" value="GLYCINE BETAINE_PROLINE BETAINE TRANSPORT SYSTEM PERMEASE PROTEIN PROW"/>
    <property type="match status" value="1"/>
</dbReference>
<dbReference type="EMBL" id="FP475956">
    <property type="protein sequence ID" value="CAZ87397.1"/>
    <property type="molecule type" value="Genomic_DNA"/>
</dbReference>
<dbReference type="AlphaFoldDB" id="D6CS06"/>
<dbReference type="HOGENOM" id="CLU_008673_1_0_4"/>
<evidence type="ECO:0000313" key="7">
    <source>
        <dbReference type="EMBL" id="CAZ87397.1"/>
    </source>
</evidence>
<reference evidence="8 10" key="4">
    <citation type="submission" date="2015-03" db="EMBL/GenBank/DDBJ databases">
        <authorList>
            <person name="Regsiter A."/>
            <person name="william w."/>
        </authorList>
    </citation>
    <scope>NUCLEOTIDE SEQUENCE [LARGE SCALE GENOMIC DNA]</scope>
    <source>
        <strain evidence="8 10">CB1</strain>
    </source>
</reference>
<keyword evidence="3" id="KW-1003">Cell membrane</keyword>
<dbReference type="PANTHER" id="PTHR47737">
    <property type="entry name" value="GLYCINE BETAINE/PROLINE BETAINE TRANSPORT SYSTEM PERMEASE PROTEIN PROW"/>
    <property type="match status" value="1"/>
</dbReference>
<evidence type="ECO:0000313" key="8">
    <source>
        <dbReference type="EMBL" id="CQR30654.1"/>
    </source>
</evidence>
<dbReference type="EMBL" id="CTRI01000007">
    <property type="protein sequence ID" value="CQR30654.1"/>
    <property type="molecule type" value="Genomic_DNA"/>
</dbReference>
<organism evidence="7 9">
    <name type="scientific">Thiomonas arsenitoxydans (strain DSM 22701 / CIP 110005 / 3As)</name>
    <dbReference type="NCBI Taxonomy" id="426114"/>
    <lineage>
        <taxon>Bacteria</taxon>
        <taxon>Pseudomonadati</taxon>
        <taxon>Pseudomonadota</taxon>
        <taxon>Betaproteobacteria</taxon>
        <taxon>Burkholderiales</taxon>
        <taxon>Thiomonas</taxon>
    </lineage>
</organism>
<protein>
    <submittedName>
        <fullName evidence="7">ABC-type proline/glycine betaine transport systems, periplasmic component</fullName>
    </submittedName>
</protein>
<dbReference type="eggNOG" id="COG2113">
    <property type="taxonomic scope" value="Bacteria"/>
</dbReference>
<comment type="subcellular location">
    <subcellularLocation>
        <location evidence="1">Cell membrane</location>
    </subcellularLocation>
</comment>
<dbReference type="Proteomes" id="UP000002372">
    <property type="component" value="Chromosome"/>
</dbReference>
<proteinExistence type="predicted"/>
<dbReference type="OrthoDB" id="9787902at2"/>
<name>D6CS06_THIA3</name>
<evidence type="ECO:0000256" key="2">
    <source>
        <dbReference type="ARBA" id="ARBA00022448"/>
    </source>
</evidence>
<feature type="domain" description="ABC-type glycine betaine transport system substrate-binding" evidence="6">
    <location>
        <begin position="41"/>
        <end position="285"/>
    </location>
</feature>
<dbReference type="Gene3D" id="3.40.190.10">
    <property type="entry name" value="Periplasmic binding protein-like II"/>
    <property type="match status" value="1"/>
</dbReference>
<evidence type="ECO:0000313" key="10">
    <source>
        <dbReference type="Proteomes" id="UP000078599"/>
    </source>
</evidence>
<dbReference type="CDD" id="cd13639">
    <property type="entry name" value="PBP2_OpuAC_like"/>
    <property type="match status" value="1"/>
</dbReference>
<evidence type="ECO:0000259" key="6">
    <source>
        <dbReference type="Pfam" id="PF04069"/>
    </source>
</evidence>
<dbReference type="GO" id="GO:0031460">
    <property type="term" value="P:glycine betaine transport"/>
    <property type="evidence" value="ECO:0007669"/>
    <property type="project" value="TreeGrafter"/>
</dbReference>
<reference evidence="9" key="2">
    <citation type="journal article" date="2010" name="PLoS Genet.">
        <title>Structure, function, and evolution of the Thiomonas spp. genome.</title>
        <authorList>
            <person name="Arsene-Ploetze F."/>
            <person name="Koechler S."/>
            <person name="Marchal M."/>
            <person name="Coppee J.Y."/>
            <person name="Chandler M."/>
            <person name="Bonnefoy V."/>
            <person name="Brochier-Armanet C."/>
            <person name="Barakat M."/>
            <person name="Barbe V."/>
            <person name="Battaglia-Brunet F."/>
            <person name="Bruneel O."/>
            <person name="Bryan C.G."/>
            <person name="Cleiss-Arnold J."/>
            <person name="Cruveiller S."/>
            <person name="Erhardt M."/>
            <person name="Heinrich-Salmeron A."/>
            <person name="Hommais F."/>
            <person name="Joulian C."/>
            <person name="Krin E."/>
            <person name="Lieutaud A."/>
            <person name="Lievremont D."/>
            <person name="Michel C."/>
            <person name="Muller D."/>
            <person name="Ortet P."/>
            <person name="Proux C."/>
            <person name="Siguier P."/>
            <person name="Roche D."/>
            <person name="Rouy Z."/>
            <person name="Salvignol G."/>
            <person name="Slyemi D."/>
            <person name="Talla E."/>
            <person name="Weiss S."/>
            <person name="Weissenbach J."/>
            <person name="Medigue C."/>
            <person name="Bertin P.N."/>
        </authorList>
    </citation>
    <scope>NUCLEOTIDE SEQUENCE [LARGE SCALE GENOMIC DNA]</scope>
    <source>
        <strain evidence="9">DSM 22701 / CIP 110005 / 3As</strain>
    </source>
</reference>
<dbReference type="GO" id="GO:0005275">
    <property type="term" value="F:amine transmembrane transporter activity"/>
    <property type="evidence" value="ECO:0007669"/>
    <property type="project" value="TreeGrafter"/>
</dbReference>
<dbReference type="GO" id="GO:0015226">
    <property type="term" value="F:carnitine transmembrane transporter activity"/>
    <property type="evidence" value="ECO:0007669"/>
    <property type="project" value="TreeGrafter"/>
</dbReference>
<accession>D6CS06</accession>
<dbReference type="SUPFAM" id="SSF53850">
    <property type="entry name" value="Periplasmic binding protein-like II"/>
    <property type="match status" value="1"/>
</dbReference>
<dbReference type="Proteomes" id="UP000078599">
    <property type="component" value="Unassembled WGS sequence"/>
</dbReference>
<dbReference type="GO" id="GO:0043190">
    <property type="term" value="C:ATP-binding cassette (ABC) transporter complex"/>
    <property type="evidence" value="ECO:0007669"/>
    <property type="project" value="InterPro"/>
</dbReference>
<dbReference type="RefSeq" id="WP_013104762.1">
    <property type="nucleotide sequence ID" value="NC_014145.1"/>
</dbReference>
<keyword evidence="5" id="KW-0732">Signal</keyword>
<dbReference type="Gene3D" id="3.40.190.100">
    <property type="entry name" value="Glycine betaine-binding periplasmic protein, domain 2"/>
    <property type="match status" value="1"/>
</dbReference>
<dbReference type="KEGG" id="thi:THI_0672"/>
<evidence type="ECO:0000256" key="1">
    <source>
        <dbReference type="ARBA" id="ARBA00004236"/>
    </source>
</evidence>
<feature type="chain" id="PRO_5003082106" evidence="5">
    <location>
        <begin position="38"/>
        <end position="294"/>
    </location>
</feature>
<sequence>MSRKPDTPATPLPNLSRRRATQLAAGSLLLPWAVAQAAPSPIRLGYVKAWPSSNIPSNMVAAYVRKRFGIPVELVSSEPGPMWEAVASGRTDLTLTVWLPGTSEVYYHKLRNKLVHLGAYYQGTRLGLTLPDYVPVKTIAQLQSHHAQFHDKIYGVESGSVVNMMANKAIKTYHLAPMELVSSSTAAMTVQLKRAIARQDWIVVTGWQPLWIWADFKLHFLDDPEGVFGGVGHMDTVINPQLQRRAPQVVDWLRTFRLPQAELASMLLQLSNGQSVEQIAEQWLARQPESRAAA</sequence>